<proteinExistence type="predicted"/>
<feature type="region of interest" description="Disordered" evidence="1">
    <location>
        <begin position="70"/>
        <end position="101"/>
    </location>
</feature>
<dbReference type="AlphaFoldDB" id="A0A6S7D467"/>
<organism evidence="2 3">
    <name type="scientific">Achromobacter piechaudii</name>
    <dbReference type="NCBI Taxonomy" id="72556"/>
    <lineage>
        <taxon>Bacteria</taxon>
        <taxon>Pseudomonadati</taxon>
        <taxon>Pseudomonadota</taxon>
        <taxon>Betaproteobacteria</taxon>
        <taxon>Burkholderiales</taxon>
        <taxon>Alcaligenaceae</taxon>
        <taxon>Achromobacter</taxon>
    </lineage>
</organism>
<name>A0A6S7D467_9BURK</name>
<evidence type="ECO:0000313" key="2">
    <source>
        <dbReference type="EMBL" id="CAB3877679.1"/>
    </source>
</evidence>
<dbReference type="EMBL" id="CADILD010000002">
    <property type="protein sequence ID" value="CAB3877679.1"/>
    <property type="molecule type" value="Genomic_DNA"/>
</dbReference>
<dbReference type="RefSeq" id="WP_175128862.1">
    <property type="nucleotide sequence ID" value="NZ_CADILD010000002.1"/>
</dbReference>
<protein>
    <recommendedName>
        <fullName evidence="4">DUF2239 domain-containing protein</fullName>
    </recommendedName>
</protein>
<evidence type="ECO:0008006" key="4">
    <source>
        <dbReference type="Google" id="ProtNLM"/>
    </source>
</evidence>
<evidence type="ECO:0000313" key="3">
    <source>
        <dbReference type="Proteomes" id="UP000494105"/>
    </source>
</evidence>
<accession>A0A6S7D467</accession>
<gene>
    <name evidence="2" type="ORF">LMG1861_03105</name>
</gene>
<dbReference type="Proteomes" id="UP000494105">
    <property type="component" value="Unassembled WGS sequence"/>
</dbReference>
<dbReference type="InterPro" id="IPR018715">
    <property type="entry name" value="DUF2239"/>
</dbReference>
<reference evidence="2 3" key="1">
    <citation type="submission" date="2020-04" db="EMBL/GenBank/DDBJ databases">
        <authorList>
            <person name="De Canck E."/>
        </authorList>
    </citation>
    <scope>NUCLEOTIDE SEQUENCE [LARGE SCALE GENOMIC DNA]</scope>
    <source>
        <strain evidence="2 3">LMG 1861</strain>
    </source>
</reference>
<dbReference type="Pfam" id="PF09998">
    <property type="entry name" value="DUF2239"/>
    <property type="match status" value="1"/>
</dbReference>
<evidence type="ECO:0000256" key="1">
    <source>
        <dbReference type="SAM" id="MobiDB-lite"/>
    </source>
</evidence>
<sequence length="218" mass="23446">MTTTASPLFSITTYTAFAGHRILATGALADVALAVKHASGENTALLVYQDGTGIQTDLNLAGTDAQIVARHRQADDASPAGTPQPTQAEHGASAPRGRGRPKLGVVAREVTLLPRHWDWLAEQPGGASVALRKLVEQARRSNDARDQQRQRQEAAYRFMTSMAGDLPGFEEATRALYANDAEQFAHCVAAWPEDVRTYATRLAWDDAPADLAQTSAQP</sequence>